<dbReference type="Gene3D" id="2.30.30.390">
    <property type="entry name" value="Hemimethylated DNA-binding domain"/>
    <property type="match status" value="1"/>
</dbReference>
<keyword evidence="3" id="KW-0346">Stress response</keyword>
<dbReference type="NCBIfam" id="TIGR02097">
    <property type="entry name" value="yccV"/>
    <property type="match status" value="1"/>
</dbReference>
<dbReference type="SMART" id="SM00992">
    <property type="entry name" value="YccV-like"/>
    <property type="match status" value="1"/>
</dbReference>
<dbReference type="Pfam" id="PF08755">
    <property type="entry name" value="YccV-like"/>
    <property type="match status" value="1"/>
</dbReference>
<sequence length="104" mass="11654">MTIIKAARFNIGQAVRHRTFDYAGVIVDADPVFAETEAWFQAIPAENRPDRDQPFYRVRVEYRGVESVAYVSEQNLVADAFGLDTPMVELLGRLRAEDAGVGVH</sequence>
<accession>A0A8B2NKE3</accession>
<comment type="caution">
    <text evidence="3">The sequence shown here is derived from an EMBL/GenBank/DDBJ whole genome shotgun (WGS) entry which is preliminary data.</text>
</comment>
<dbReference type="RefSeq" id="WP_111352370.1">
    <property type="nucleotide sequence ID" value="NZ_JAIWKD010000029.1"/>
</dbReference>
<dbReference type="OrthoDB" id="9797680at2"/>
<proteinExistence type="predicted"/>
<protein>
    <recommendedName>
        <fullName evidence="1">Heat shock protein HspQ</fullName>
    </recommendedName>
</protein>
<organism evidence="3 4">
    <name type="scientific">Acuticoccus sediminis</name>
    <dbReference type="NCBI Taxonomy" id="2184697"/>
    <lineage>
        <taxon>Bacteria</taxon>
        <taxon>Pseudomonadati</taxon>
        <taxon>Pseudomonadota</taxon>
        <taxon>Alphaproteobacteria</taxon>
        <taxon>Hyphomicrobiales</taxon>
        <taxon>Amorphaceae</taxon>
        <taxon>Acuticoccus</taxon>
    </lineage>
</organism>
<dbReference type="AlphaFoldDB" id="A0A8B2NKE3"/>
<keyword evidence="4" id="KW-1185">Reference proteome</keyword>
<feature type="domain" description="Hemimethylated DNA-binding" evidence="2">
    <location>
        <begin position="6"/>
        <end position="104"/>
    </location>
</feature>
<dbReference type="PANTHER" id="PTHR48439:SF1">
    <property type="entry name" value="HEMIMETHYLATED DNA-BINDING DOMAIN-CONTAINING PROTEIN"/>
    <property type="match status" value="1"/>
</dbReference>
<dbReference type="EMBL" id="QHHQ01000012">
    <property type="protein sequence ID" value="RAH96501.1"/>
    <property type="molecule type" value="Genomic_DNA"/>
</dbReference>
<reference evidence="3 4" key="1">
    <citation type="submission" date="2018-05" db="EMBL/GenBank/DDBJ databases">
        <title>Acuticoccus sediminis sp. nov., isolated from deep-sea sediment of Indian Ocean.</title>
        <authorList>
            <person name="Liu X."/>
            <person name="Lai Q."/>
            <person name="Du Y."/>
            <person name="Sun F."/>
            <person name="Zhang X."/>
            <person name="Wang S."/>
            <person name="Shao Z."/>
        </authorList>
    </citation>
    <scope>NUCLEOTIDE SEQUENCE [LARGE SCALE GENOMIC DNA]</scope>
    <source>
        <strain evidence="3 4">PTG4-2</strain>
    </source>
</reference>
<dbReference type="InterPro" id="IPR053189">
    <property type="entry name" value="Clp_protease_adapter_ClpF"/>
</dbReference>
<dbReference type="GO" id="GO:0003677">
    <property type="term" value="F:DNA binding"/>
    <property type="evidence" value="ECO:0007669"/>
    <property type="project" value="UniProtKB-UniRule"/>
</dbReference>
<evidence type="ECO:0000313" key="4">
    <source>
        <dbReference type="Proteomes" id="UP000249590"/>
    </source>
</evidence>
<gene>
    <name evidence="3" type="primary">hspQ</name>
    <name evidence="3" type="ORF">DLJ53_31790</name>
</gene>
<dbReference type="PANTHER" id="PTHR48439">
    <property type="entry name" value="HEMIMETHYLATED DNA-BINDING DOMAIN-CONTAINING PROTEIN"/>
    <property type="match status" value="1"/>
</dbReference>
<dbReference type="InterPro" id="IPR036623">
    <property type="entry name" value="Hemimethylated_DNA-bd_sf"/>
</dbReference>
<dbReference type="SUPFAM" id="SSF141255">
    <property type="entry name" value="YccV-like"/>
    <property type="match status" value="1"/>
</dbReference>
<dbReference type="Proteomes" id="UP000249590">
    <property type="component" value="Unassembled WGS sequence"/>
</dbReference>
<evidence type="ECO:0000313" key="3">
    <source>
        <dbReference type="EMBL" id="RAH96501.1"/>
    </source>
</evidence>
<evidence type="ECO:0000256" key="1">
    <source>
        <dbReference type="NCBIfam" id="TIGR02097"/>
    </source>
</evidence>
<evidence type="ECO:0000259" key="2">
    <source>
        <dbReference type="SMART" id="SM00992"/>
    </source>
</evidence>
<dbReference type="InterPro" id="IPR011722">
    <property type="entry name" value="Hemimethylated_DNA-bd_dom"/>
</dbReference>
<name>A0A8B2NKE3_9HYPH</name>